<dbReference type="CDD" id="cd19959">
    <property type="entry name" value="paratox"/>
    <property type="match status" value="1"/>
</dbReference>
<sequence length="78" mass="9037">MFFSKASMNRDFFSNNKVGEKLTLYYDELKEAIDRGYIKGDTVQIIRKNGLVFSYVLPNEPVEFYELAAMHVYGIIGM</sequence>
<evidence type="ECO:0000313" key="2">
    <source>
        <dbReference type="Proteomes" id="UP000249013"/>
    </source>
</evidence>
<dbReference type="InterPro" id="IPR056220">
    <property type="entry name" value="Paratox-like"/>
</dbReference>
<accession>A0AA94M1V6</accession>
<evidence type="ECO:0000313" key="1">
    <source>
        <dbReference type="EMBL" id="SQG78815.1"/>
    </source>
</evidence>
<gene>
    <name evidence="1" type="ORF">NCTC13773_00598</name>
</gene>
<proteinExistence type="predicted"/>
<dbReference type="Pfam" id="PF24313">
    <property type="entry name" value="Paratox"/>
    <property type="match status" value="1"/>
</dbReference>
<dbReference type="EMBL" id="LS483409">
    <property type="protein sequence ID" value="SQG78815.1"/>
    <property type="molecule type" value="Genomic_DNA"/>
</dbReference>
<organism evidence="1 2">
    <name type="scientific">Streptococcus gallolyticus</name>
    <dbReference type="NCBI Taxonomy" id="315405"/>
    <lineage>
        <taxon>Bacteria</taxon>
        <taxon>Bacillati</taxon>
        <taxon>Bacillota</taxon>
        <taxon>Bacilli</taxon>
        <taxon>Lactobacillales</taxon>
        <taxon>Streptococcaceae</taxon>
        <taxon>Streptococcus</taxon>
    </lineage>
</organism>
<dbReference type="Proteomes" id="UP000249013">
    <property type="component" value="Chromosome 1"/>
</dbReference>
<dbReference type="AlphaFoldDB" id="A0AA94M1V6"/>
<protein>
    <submittedName>
        <fullName evidence="1">Paratox</fullName>
    </submittedName>
</protein>
<reference evidence="1 2" key="1">
    <citation type="submission" date="2018-06" db="EMBL/GenBank/DDBJ databases">
        <authorList>
            <consortium name="Pathogen Informatics"/>
            <person name="Doyle S."/>
        </authorList>
    </citation>
    <scope>NUCLEOTIDE SEQUENCE [LARGE SCALE GENOMIC DNA]</scope>
    <source>
        <strain evidence="1 2">NCTC13773</strain>
    </source>
</reference>
<name>A0AA94M1V6_9STRE</name>